<keyword evidence="3" id="KW-0378">Hydrolase</keyword>
<dbReference type="Proteomes" id="UP000294613">
    <property type="component" value="Unassembled WGS sequence"/>
</dbReference>
<comment type="caution">
    <text evidence="3">The sequence shown here is derived from an EMBL/GenBank/DDBJ whole genome shotgun (WGS) entry which is preliminary data.</text>
</comment>
<dbReference type="NCBIfam" id="NF006702">
    <property type="entry name" value="PRK09248.1"/>
    <property type="match status" value="1"/>
</dbReference>
<dbReference type="EMBL" id="BHEO01000002">
    <property type="protein sequence ID" value="GBU04452.1"/>
    <property type="molecule type" value="Genomic_DNA"/>
</dbReference>
<dbReference type="Proteomes" id="UP000702954">
    <property type="component" value="Unassembled WGS sequence"/>
</dbReference>
<proteinExistence type="predicted"/>
<evidence type="ECO:0000313" key="2">
    <source>
        <dbReference type="EMBL" id="GBU04452.1"/>
    </source>
</evidence>
<dbReference type="InterPro" id="IPR050243">
    <property type="entry name" value="PHP_phosphatase"/>
</dbReference>
<evidence type="ECO:0000313" key="3">
    <source>
        <dbReference type="EMBL" id="TCS68506.1"/>
    </source>
</evidence>
<dbReference type="RefSeq" id="WP_008975005.1">
    <property type="nucleotide sequence ID" value="NZ_AP031411.1"/>
</dbReference>
<dbReference type="PANTHER" id="PTHR36928">
    <property type="entry name" value="PHOSPHATASE YCDX-RELATED"/>
    <property type="match status" value="1"/>
</dbReference>
<name>A0A4R3JPE6_9FIRM</name>
<gene>
    <name evidence="3" type="ORF">EDD74_10884</name>
    <name evidence="2" type="ORF">FAEUMB_09930</name>
</gene>
<evidence type="ECO:0000259" key="1">
    <source>
        <dbReference type="SMART" id="SM00481"/>
    </source>
</evidence>
<dbReference type="InterPro" id="IPR004013">
    <property type="entry name" value="PHP_dom"/>
</dbReference>
<reference evidence="3 4" key="2">
    <citation type="submission" date="2019-03" db="EMBL/GenBank/DDBJ databases">
        <title>Genomic Encyclopedia of Type Strains, Phase IV (KMG-IV): sequencing the most valuable type-strain genomes for metagenomic binning, comparative biology and taxonomic classification.</title>
        <authorList>
            <person name="Goeker M."/>
        </authorList>
    </citation>
    <scope>NUCLEOTIDE SEQUENCE [LARGE SCALE GENOMIC DNA]</scope>
    <source>
        <strain evidence="3 4">DSM 103426</strain>
    </source>
</reference>
<dbReference type="SMART" id="SM00481">
    <property type="entry name" value="POLIIIAc"/>
    <property type="match status" value="1"/>
</dbReference>
<dbReference type="Gene3D" id="3.20.20.140">
    <property type="entry name" value="Metal-dependent hydrolases"/>
    <property type="match status" value="1"/>
</dbReference>
<dbReference type="EMBL" id="SLZV01000008">
    <property type="protein sequence ID" value="TCS68506.1"/>
    <property type="molecule type" value="Genomic_DNA"/>
</dbReference>
<protein>
    <submittedName>
        <fullName evidence="2">Phosphatase</fullName>
    </submittedName>
    <submittedName>
        <fullName evidence="3">Putative hydrolase</fullName>
    </submittedName>
</protein>
<dbReference type="GO" id="GO:0008270">
    <property type="term" value="F:zinc ion binding"/>
    <property type="evidence" value="ECO:0007669"/>
    <property type="project" value="TreeGrafter"/>
</dbReference>
<organism evidence="3 4">
    <name type="scientific">Faecalimonas umbilicata</name>
    <dbReference type="NCBI Taxonomy" id="1912855"/>
    <lineage>
        <taxon>Bacteria</taxon>
        <taxon>Bacillati</taxon>
        <taxon>Bacillota</taxon>
        <taxon>Clostridia</taxon>
        <taxon>Lachnospirales</taxon>
        <taxon>Lachnospiraceae</taxon>
        <taxon>Faecalimonas</taxon>
    </lineage>
</organism>
<dbReference type="CDD" id="cd07437">
    <property type="entry name" value="PHP_HisPPase_Ycdx_like"/>
    <property type="match status" value="1"/>
</dbReference>
<dbReference type="SUPFAM" id="SSF89550">
    <property type="entry name" value="PHP domain-like"/>
    <property type="match status" value="1"/>
</dbReference>
<accession>A0A4R3JPE6</accession>
<reference evidence="2 5" key="1">
    <citation type="journal article" date="2018" name="Int. J. Syst. Evol. Microbiol.">
        <title>Draft Genome Sequence of Faecalimonas umbilicata JCM 30896T, an Acetate-Producing Bacterium Isolated from Human Feces.</title>
        <authorList>
            <person name="Sakamoto M."/>
            <person name="Ikeyama N."/>
            <person name="Yuki M."/>
            <person name="Ohkuma M."/>
        </authorList>
    </citation>
    <scope>NUCLEOTIDE SEQUENCE [LARGE SCALE GENOMIC DNA]</scope>
    <source>
        <strain evidence="2 5">EGH7</strain>
    </source>
</reference>
<dbReference type="GeneID" id="97507492"/>
<dbReference type="AlphaFoldDB" id="A0A4R3JPE6"/>
<feature type="domain" description="Polymerase/histidinol phosphatase N-terminal" evidence="1">
    <location>
        <begin position="5"/>
        <end position="79"/>
    </location>
</feature>
<dbReference type="InterPro" id="IPR003141">
    <property type="entry name" value="Pol/His_phosphatase_N"/>
</dbReference>
<dbReference type="Pfam" id="PF02811">
    <property type="entry name" value="PHP"/>
    <property type="match status" value="1"/>
</dbReference>
<sequence length="241" mass="26508">MKIAIDTHSHTIASGHAYCTIREMASAAAKKGLQGLAITEHAPTMPGTCHPFYFSNLKVIPRQMSGVEMLFGVELNILDADGTIDLSEALLKEMDLVIASLHLPCFAKGATKETYTEAYLKVMENPYVNIIGHPDDGRIPVDYEKIVEAAAKYGKILEVNNSSLTPGGFRQNARENQHTILELCKKYKVPVTLASDAHVDSDVGNVRYSLEVVRECGFPEELIVNTSIEKLKKYIGRCPKG</sequence>
<evidence type="ECO:0000313" key="5">
    <source>
        <dbReference type="Proteomes" id="UP000702954"/>
    </source>
</evidence>
<dbReference type="GO" id="GO:0005829">
    <property type="term" value="C:cytosol"/>
    <property type="evidence" value="ECO:0007669"/>
    <property type="project" value="TreeGrafter"/>
</dbReference>
<evidence type="ECO:0000313" key="4">
    <source>
        <dbReference type="Proteomes" id="UP000294613"/>
    </source>
</evidence>
<keyword evidence="5" id="KW-1185">Reference proteome</keyword>
<dbReference type="GO" id="GO:0042578">
    <property type="term" value="F:phosphoric ester hydrolase activity"/>
    <property type="evidence" value="ECO:0007669"/>
    <property type="project" value="TreeGrafter"/>
</dbReference>
<dbReference type="InterPro" id="IPR016195">
    <property type="entry name" value="Pol/histidinol_Pase-like"/>
</dbReference>
<dbReference type="PANTHER" id="PTHR36928:SF1">
    <property type="entry name" value="PHOSPHATASE YCDX-RELATED"/>
    <property type="match status" value="1"/>
</dbReference>